<proteinExistence type="predicted"/>
<dbReference type="EMBL" id="CALBWS010000017">
    <property type="protein sequence ID" value="CAH2715567.1"/>
    <property type="molecule type" value="Genomic_DNA"/>
</dbReference>
<dbReference type="SUPFAM" id="SSF53098">
    <property type="entry name" value="Ribonuclease H-like"/>
    <property type="match status" value="1"/>
</dbReference>
<evidence type="ECO:0000313" key="2">
    <source>
        <dbReference type="EMBL" id="CAH2715567.1"/>
    </source>
</evidence>
<dbReference type="RefSeq" id="WP_248735845.1">
    <property type="nucleotide sequence ID" value="NZ_CALBWS010000017.1"/>
</dbReference>
<feature type="domain" description="RNase H type-1" evidence="1">
    <location>
        <begin position="1"/>
        <end position="128"/>
    </location>
</feature>
<gene>
    <name evidence="2" type="primary">rnhA</name>
    <name evidence="2" type="ORF">BACCIP111895_02751</name>
</gene>
<evidence type="ECO:0000259" key="1">
    <source>
        <dbReference type="PROSITE" id="PS50879"/>
    </source>
</evidence>
<keyword evidence="3" id="KW-1185">Reference proteome</keyword>
<accession>A0ABM9ESH2</accession>
<dbReference type="InterPro" id="IPR002156">
    <property type="entry name" value="RNaseH_domain"/>
</dbReference>
<dbReference type="Pfam" id="PF13456">
    <property type="entry name" value="RVT_3"/>
    <property type="match status" value="1"/>
</dbReference>
<comment type="caution">
    <text evidence="2">The sequence shown here is derived from an EMBL/GenBank/DDBJ whole genome shotgun (WGS) entry which is preliminary data.</text>
</comment>
<name>A0ABM9ESH2_9BACI</name>
<dbReference type="Proteomes" id="UP000838308">
    <property type="component" value="Unassembled WGS sequence"/>
</dbReference>
<dbReference type="PANTHER" id="PTHR46387">
    <property type="entry name" value="POLYNUCLEOTIDYL TRANSFERASE, RIBONUCLEASE H-LIKE SUPERFAMILY PROTEIN"/>
    <property type="match status" value="1"/>
</dbReference>
<organism evidence="2 3">
    <name type="scientific">Neobacillus rhizosphaerae</name>
    <dbReference type="NCBI Taxonomy" id="2880965"/>
    <lineage>
        <taxon>Bacteria</taxon>
        <taxon>Bacillati</taxon>
        <taxon>Bacillota</taxon>
        <taxon>Bacilli</taxon>
        <taxon>Bacillales</taxon>
        <taxon>Bacillaceae</taxon>
        <taxon>Neobacillus</taxon>
    </lineage>
</organism>
<dbReference type="Gene3D" id="3.30.420.10">
    <property type="entry name" value="Ribonuclease H-like superfamily/Ribonuclease H"/>
    <property type="match status" value="1"/>
</dbReference>
<dbReference type="CDD" id="cd09279">
    <property type="entry name" value="RNase_HI_like"/>
    <property type="match status" value="1"/>
</dbReference>
<protein>
    <submittedName>
        <fullName evidence="2">14.7 kDa ribonuclease H-like protein</fullName>
    </submittedName>
</protein>
<dbReference type="PROSITE" id="PS50879">
    <property type="entry name" value="RNASE_H_1"/>
    <property type="match status" value="1"/>
</dbReference>
<dbReference type="InterPro" id="IPR012337">
    <property type="entry name" value="RNaseH-like_sf"/>
</dbReference>
<evidence type="ECO:0000313" key="3">
    <source>
        <dbReference type="Proteomes" id="UP000838308"/>
    </source>
</evidence>
<sequence>MIEVYIDGASAGNPGRSGAGIFIKAHGITEKYSIPLGIMSNHEAEFHAFIKGLEICLEKGFVDSVVSFRTDSELVNKSVEKEFVKNKLYAPLLEEALQLAGKIELFFMKWIPSAENKLADELARHAIQKNPREEPNNQS</sequence>
<dbReference type="InterPro" id="IPR036397">
    <property type="entry name" value="RNaseH_sf"/>
</dbReference>
<reference evidence="2" key="1">
    <citation type="submission" date="2022-04" db="EMBL/GenBank/DDBJ databases">
        <authorList>
            <person name="Criscuolo A."/>
        </authorList>
    </citation>
    <scope>NUCLEOTIDE SEQUENCE</scope>
    <source>
        <strain evidence="2">CIP111895</strain>
    </source>
</reference>
<dbReference type="PANTHER" id="PTHR46387:SF2">
    <property type="entry name" value="RIBONUCLEASE HI"/>
    <property type="match status" value="1"/>
</dbReference>